<dbReference type="PROSITE" id="PS01008">
    <property type="entry name" value="DNAA"/>
    <property type="match status" value="1"/>
</dbReference>
<comment type="caution">
    <text evidence="8">Lacks conserved residue(s) required for the propagation of feature annotation.</text>
</comment>
<comment type="caution">
    <text evidence="14">The sequence shown here is derived from an EMBL/GenBank/DDBJ whole genome shotgun (WGS) entry which is preliminary data.</text>
</comment>
<dbReference type="CDD" id="cd00009">
    <property type="entry name" value="AAA"/>
    <property type="match status" value="1"/>
</dbReference>
<organism evidence="14">
    <name type="scientific">candidate division WOR-3 bacterium</name>
    <dbReference type="NCBI Taxonomy" id="2052148"/>
    <lineage>
        <taxon>Bacteria</taxon>
        <taxon>Bacteria division WOR-3</taxon>
    </lineage>
</organism>
<feature type="region of interest" description="Domain I, interacts with DnaA modulators" evidence="8">
    <location>
        <begin position="1"/>
        <end position="86"/>
    </location>
</feature>
<sequence>MAEQAKIYWQNILAYIKERIHPQSFATWFNQSKGIEIKDDVLLVEMPTNFHIDWITMHYSKILEEAIGSVNGANLRLSFKAANQEANRPVVKKKRIILSHDVTKLQERYTFENFVVGKNNELAHAAALAVAEAPGEAYNPLFLYGGVGLGKTHLMQAIGNFIHKQHKNLNVYYNQAENIMNELIDAIQKKDQLSFKKKYRNKDILLLDDIQFIYGKERLQDEIFHTFDYLYTQGKQIVLTSDRPPKELSTLEERLTSRFQGGLVVDIQPPDLETRIAILQKKAEMENVKIPNNVAYYIATRVKSNIRELEGCLIRLLAISSLSGQEINEALAEEALRDLLGNGYKVSKEKIMQVICNEFGCTQDDLKGIRRTQRLALGRQVTMYLLRNLLNLSLAEIGEYLGGKDHSTVIHAIEKIAHLKESDFEFSRLLERINSKINGG</sequence>
<dbReference type="GO" id="GO:0006270">
    <property type="term" value="P:DNA replication initiation"/>
    <property type="evidence" value="ECO:0007669"/>
    <property type="project" value="UniProtKB-UniRule"/>
</dbReference>
<dbReference type="Gene3D" id="3.30.300.180">
    <property type="match status" value="1"/>
</dbReference>
<dbReference type="PRINTS" id="PR00051">
    <property type="entry name" value="DNAA"/>
</dbReference>
<feature type="domain" description="AAA+ ATPase" evidence="12">
    <location>
        <begin position="137"/>
        <end position="269"/>
    </location>
</feature>
<dbReference type="InterPro" id="IPR001957">
    <property type="entry name" value="Chromosome_initiator_DnaA"/>
</dbReference>
<feature type="binding site" evidence="8">
    <location>
        <position position="148"/>
    </location>
    <ligand>
        <name>ATP</name>
        <dbReference type="ChEBI" id="CHEBI:30616"/>
    </ligand>
</feature>
<evidence type="ECO:0000256" key="10">
    <source>
        <dbReference type="RuleBase" id="RU000577"/>
    </source>
</evidence>
<dbReference type="InterPro" id="IPR010921">
    <property type="entry name" value="Trp_repressor/repl_initiator"/>
</dbReference>
<evidence type="ECO:0000256" key="7">
    <source>
        <dbReference type="ARBA" id="ARBA00023125"/>
    </source>
</evidence>
<dbReference type="InterPro" id="IPR018312">
    <property type="entry name" value="Chromosome_initiator_DnaA_CS"/>
</dbReference>
<dbReference type="PANTHER" id="PTHR30050:SF2">
    <property type="entry name" value="CHROMOSOMAL REPLICATION INITIATOR PROTEIN DNAA"/>
    <property type="match status" value="1"/>
</dbReference>
<keyword evidence="4 8" id="KW-0547">Nucleotide-binding</keyword>
<evidence type="ECO:0000256" key="9">
    <source>
        <dbReference type="NCBIfam" id="TIGR00362"/>
    </source>
</evidence>
<dbReference type="InterPro" id="IPR038454">
    <property type="entry name" value="DnaA_N_sf"/>
</dbReference>
<dbReference type="SMART" id="SM00760">
    <property type="entry name" value="Bac_DnaA_C"/>
    <property type="match status" value="1"/>
</dbReference>
<dbReference type="AlphaFoldDB" id="A0A7C6EN73"/>
<dbReference type="EMBL" id="DTHJ01000113">
    <property type="protein sequence ID" value="HHS63029.1"/>
    <property type="molecule type" value="Genomic_DNA"/>
</dbReference>
<dbReference type="GO" id="GO:0005524">
    <property type="term" value="F:ATP binding"/>
    <property type="evidence" value="ECO:0007669"/>
    <property type="project" value="UniProtKB-UniRule"/>
</dbReference>
<feature type="binding site" evidence="8">
    <location>
        <position position="152"/>
    </location>
    <ligand>
        <name>ATP</name>
        <dbReference type="ChEBI" id="CHEBI:30616"/>
    </ligand>
</feature>
<dbReference type="FunFam" id="1.10.8.60:FF:000003">
    <property type="entry name" value="Chromosomal replication initiator protein DnaA"/>
    <property type="match status" value="1"/>
</dbReference>
<dbReference type="InterPro" id="IPR024633">
    <property type="entry name" value="DnaA_N_dom"/>
</dbReference>
<dbReference type="GO" id="GO:0005737">
    <property type="term" value="C:cytoplasm"/>
    <property type="evidence" value="ECO:0007669"/>
    <property type="project" value="UniProtKB-SubCell"/>
</dbReference>
<dbReference type="Pfam" id="PF08299">
    <property type="entry name" value="Bac_DnaA_C"/>
    <property type="match status" value="1"/>
</dbReference>
<evidence type="ECO:0000256" key="8">
    <source>
        <dbReference type="HAMAP-Rule" id="MF_00377"/>
    </source>
</evidence>
<dbReference type="InterPro" id="IPR013317">
    <property type="entry name" value="DnaA_dom"/>
</dbReference>
<evidence type="ECO:0000256" key="2">
    <source>
        <dbReference type="ARBA" id="ARBA00022490"/>
    </source>
</evidence>
<evidence type="ECO:0000259" key="13">
    <source>
        <dbReference type="SMART" id="SM00760"/>
    </source>
</evidence>
<keyword evidence="2 8" id="KW-0963">Cytoplasm</keyword>
<dbReference type="Gene3D" id="3.40.50.300">
    <property type="entry name" value="P-loop containing nucleotide triphosphate hydrolases"/>
    <property type="match status" value="1"/>
</dbReference>
<dbReference type="GO" id="GO:0006275">
    <property type="term" value="P:regulation of DNA replication"/>
    <property type="evidence" value="ECO:0007669"/>
    <property type="project" value="UniProtKB-UniRule"/>
</dbReference>
<keyword evidence="3 8" id="KW-0235">DNA replication</keyword>
<evidence type="ECO:0000256" key="6">
    <source>
        <dbReference type="ARBA" id="ARBA00023121"/>
    </source>
</evidence>
<reference evidence="14" key="1">
    <citation type="journal article" date="2020" name="mSystems">
        <title>Genome- and Community-Level Interaction Insights into Carbon Utilization and Element Cycling Functions of Hydrothermarchaeota in Hydrothermal Sediment.</title>
        <authorList>
            <person name="Zhou Z."/>
            <person name="Liu Y."/>
            <person name="Xu W."/>
            <person name="Pan J."/>
            <person name="Luo Z.H."/>
            <person name="Li M."/>
        </authorList>
    </citation>
    <scope>NUCLEOTIDE SEQUENCE [LARGE SCALE GENOMIC DNA]</scope>
    <source>
        <strain evidence="14">SpSt-783</strain>
    </source>
</reference>
<dbReference type="InterPro" id="IPR020591">
    <property type="entry name" value="Chromosome_initiator_DnaA-like"/>
</dbReference>
<dbReference type="GO" id="GO:0005886">
    <property type="term" value="C:plasma membrane"/>
    <property type="evidence" value="ECO:0007669"/>
    <property type="project" value="TreeGrafter"/>
</dbReference>
<evidence type="ECO:0000256" key="3">
    <source>
        <dbReference type="ARBA" id="ARBA00022705"/>
    </source>
</evidence>
<feature type="region of interest" description="Domain III, AAA+ region" evidence="8">
    <location>
        <begin position="104"/>
        <end position="320"/>
    </location>
</feature>
<comment type="function">
    <text evidence="8 10">Plays an essential role in the initiation and regulation of chromosomal replication. ATP-DnaA binds to the origin of replication (oriC) to initiate formation of the DNA replication initiation complex once per cell cycle. Binds the DnaA box (a 9 base pair repeat at the origin) and separates the double-stranded (ds)DNA. Forms a right-handed helical filament on oriC DNA; dsDNA binds to the exterior of the filament while single-stranded (ss)DNA is stabiized in the filament's interior. The ATP-DnaA-oriC complex binds and stabilizes one strand of the AT-rich DNA unwinding element (DUE), permitting loading of DNA polymerase. After initiation quickly degrades to an ADP-DnaA complex that is not apt for DNA replication. Binds acidic phospholipids.</text>
</comment>
<keyword evidence="6 8" id="KW-0446">Lipid-binding</keyword>
<comment type="similarity">
    <text evidence="1 8 11">Belongs to the DnaA family.</text>
</comment>
<proteinExistence type="inferred from homology"/>
<feature type="domain" description="Chromosomal replication initiator DnaA C-terminal" evidence="13">
    <location>
        <begin position="347"/>
        <end position="416"/>
    </location>
</feature>
<name>A0A7C6EN73_UNCW3</name>
<feature type="binding site" evidence="8">
    <location>
        <position position="151"/>
    </location>
    <ligand>
        <name>ATP</name>
        <dbReference type="ChEBI" id="CHEBI:30616"/>
    </ligand>
</feature>
<keyword evidence="5 8" id="KW-0067">ATP-binding</keyword>
<dbReference type="SUPFAM" id="SSF48295">
    <property type="entry name" value="TrpR-like"/>
    <property type="match status" value="1"/>
</dbReference>
<dbReference type="Pfam" id="PF00308">
    <property type="entry name" value="Bac_DnaA"/>
    <property type="match status" value="1"/>
</dbReference>
<evidence type="ECO:0000256" key="11">
    <source>
        <dbReference type="RuleBase" id="RU004227"/>
    </source>
</evidence>
<feature type="region of interest" description="Domain IV, binds dsDNA" evidence="8">
    <location>
        <begin position="321"/>
        <end position="440"/>
    </location>
</feature>
<dbReference type="NCBIfam" id="TIGR00362">
    <property type="entry name" value="DnaA"/>
    <property type="match status" value="1"/>
</dbReference>
<comment type="subcellular location">
    <subcellularLocation>
        <location evidence="8">Cytoplasm</location>
    </subcellularLocation>
</comment>
<dbReference type="GO" id="GO:0008289">
    <property type="term" value="F:lipid binding"/>
    <property type="evidence" value="ECO:0007669"/>
    <property type="project" value="UniProtKB-KW"/>
</dbReference>
<dbReference type="FunFam" id="3.40.50.300:FF:000668">
    <property type="entry name" value="Chromosomal replication initiator protein DnaA"/>
    <property type="match status" value="1"/>
</dbReference>
<dbReference type="PANTHER" id="PTHR30050">
    <property type="entry name" value="CHROMOSOMAL REPLICATION INITIATOR PROTEIN DNAA"/>
    <property type="match status" value="1"/>
</dbReference>
<dbReference type="Gene3D" id="1.10.8.60">
    <property type="match status" value="1"/>
</dbReference>
<dbReference type="HAMAP" id="MF_00377">
    <property type="entry name" value="DnaA_bact"/>
    <property type="match status" value="1"/>
</dbReference>
<dbReference type="InterPro" id="IPR027417">
    <property type="entry name" value="P-loop_NTPase"/>
</dbReference>
<dbReference type="InterPro" id="IPR003593">
    <property type="entry name" value="AAA+_ATPase"/>
</dbReference>
<dbReference type="Gene3D" id="1.10.1750.10">
    <property type="match status" value="1"/>
</dbReference>
<accession>A0A7C6EN73</accession>
<evidence type="ECO:0000256" key="1">
    <source>
        <dbReference type="ARBA" id="ARBA00006583"/>
    </source>
</evidence>
<comment type="subunit">
    <text evidence="8">Oligomerizes as a right-handed, spiral filament on DNA at oriC.</text>
</comment>
<evidence type="ECO:0000256" key="5">
    <source>
        <dbReference type="ARBA" id="ARBA00022840"/>
    </source>
</evidence>
<dbReference type="CDD" id="cd06571">
    <property type="entry name" value="Bac_DnaA_C"/>
    <property type="match status" value="1"/>
</dbReference>
<evidence type="ECO:0000259" key="12">
    <source>
        <dbReference type="SMART" id="SM00382"/>
    </source>
</evidence>
<keyword evidence="7 8" id="KW-0238">DNA-binding</keyword>
<dbReference type="GO" id="GO:0003688">
    <property type="term" value="F:DNA replication origin binding"/>
    <property type="evidence" value="ECO:0007669"/>
    <property type="project" value="UniProtKB-UniRule"/>
</dbReference>
<dbReference type="Pfam" id="PF11638">
    <property type="entry name" value="DnaA_N"/>
    <property type="match status" value="1"/>
</dbReference>
<dbReference type="SUPFAM" id="SSF52540">
    <property type="entry name" value="P-loop containing nucleoside triphosphate hydrolases"/>
    <property type="match status" value="1"/>
</dbReference>
<evidence type="ECO:0000256" key="4">
    <source>
        <dbReference type="ARBA" id="ARBA00022741"/>
    </source>
</evidence>
<evidence type="ECO:0000313" key="14">
    <source>
        <dbReference type="EMBL" id="HHS63029.1"/>
    </source>
</evidence>
<feature type="binding site" evidence="8">
    <location>
        <position position="150"/>
    </location>
    <ligand>
        <name>ATP</name>
        <dbReference type="ChEBI" id="CHEBI:30616"/>
    </ligand>
</feature>
<gene>
    <name evidence="8 14" type="primary">dnaA</name>
    <name evidence="14" type="ORF">ENV70_05395</name>
</gene>
<comment type="domain">
    <text evidence="8">Domain I is involved in oligomerization and binding regulators, domain II is flexibile and of varying length in different bacteria, domain III forms the AAA+ region, while domain IV binds dsDNA.</text>
</comment>
<dbReference type="InterPro" id="IPR013159">
    <property type="entry name" value="DnaA_C"/>
</dbReference>
<dbReference type="SMART" id="SM00382">
    <property type="entry name" value="AAA"/>
    <property type="match status" value="1"/>
</dbReference>
<protein>
    <recommendedName>
        <fullName evidence="8 9">Chromosomal replication initiator protein DnaA</fullName>
    </recommendedName>
</protein>